<evidence type="ECO:0000259" key="8">
    <source>
        <dbReference type="Pfam" id="PF02838"/>
    </source>
</evidence>
<feature type="active site" description="Proton donor" evidence="6">
    <location>
        <position position="283"/>
    </location>
</feature>
<dbReference type="InterPro" id="IPR015883">
    <property type="entry name" value="Glyco_hydro_20_cat"/>
</dbReference>
<dbReference type="PANTHER" id="PTHR22600">
    <property type="entry name" value="BETA-HEXOSAMINIDASE"/>
    <property type="match status" value="1"/>
</dbReference>
<dbReference type="InterPro" id="IPR025705">
    <property type="entry name" value="Beta_hexosaminidase_sua/sub"/>
</dbReference>
<evidence type="ECO:0000256" key="6">
    <source>
        <dbReference type="PIRSR" id="PIRSR625705-1"/>
    </source>
</evidence>
<evidence type="ECO:0000256" key="1">
    <source>
        <dbReference type="ARBA" id="ARBA00001231"/>
    </source>
</evidence>
<comment type="caution">
    <text evidence="9">The sequence shown here is derived from an EMBL/GenBank/DDBJ whole genome shotgun (WGS) entry which is preliminary data.</text>
</comment>
<evidence type="ECO:0000256" key="3">
    <source>
        <dbReference type="ARBA" id="ARBA00012663"/>
    </source>
</evidence>
<comment type="catalytic activity">
    <reaction evidence="1">
        <text>Hydrolysis of terminal non-reducing N-acetyl-D-hexosamine residues in N-acetyl-beta-D-hexosaminides.</text>
        <dbReference type="EC" id="3.2.1.52"/>
    </reaction>
</comment>
<dbReference type="PANTHER" id="PTHR22600:SF57">
    <property type="entry name" value="BETA-N-ACETYLHEXOSAMINIDASE"/>
    <property type="match status" value="1"/>
</dbReference>
<keyword evidence="4 9" id="KW-0378">Hydrolase</keyword>
<name>A0A1V4IXA9_9CLOT</name>
<evidence type="ECO:0000256" key="5">
    <source>
        <dbReference type="ARBA" id="ARBA00023295"/>
    </source>
</evidence>
<gene>
    <name evidence="9" type="primary">exo I</name>
    <name evidence="9" type="ORF">CLORY_04540</name>
</gene>
<dbReference type="STRING" id="1450648.CLORY_04540"/>
<evidence type="ECO:0000259" key="7">
    <source>
        <dbReference type="Pfam" id="PF00728"/>
    </source>
</evidence>
<organism evidence="9 10">
    <name type="scientific">Clostridium oryzae</name>
    <dbReference type="NCBI Taxonomy" id="1450648"/>
    <lineage>
        <taxon>Bacteria</taxon>
        <taxon>Bacillati</taxon>
        <taxon>Bacillota</taxon>
        <taxon>Clostridia</taxon>
        <taxon>Eubacteriales</taxon>
        <taxon>Clostridiaceae</taxon>
        <taxon>Clostridium</taxon>
    </lineage>
</organism>
<sequence length="624" mass="72518">MFLIPEPQRVKYLDEKGFIINRDTEIVLDCKCNFNHLGCAKQVKTEIKANFNLDIKINKGLAKDQEGIIYLNKKTGKEEGYSINIDKNIVEIIGNDDAGLFYGVQTFCQILRQSDVQLPNVKIDDAPYYKQRGFYHDVTRGKVPKLETLKRLADRLSFYKINQLQLYIEHSFAFKNMSEIWMNKDPLTAEEILELDEYCSKKNIELVPSLSTFGHLYEALRSEKFKNLCELNDPEKEQFSYFDRMAHHTLNVSNDKSIEFVRNMLKEFIPLFSSNKFNICCDETFDIGKGKSSKLAREYGADKLYVDFLKKIVNEVKVYDKQIMFWGDIILKTPELLKELPKDIICLNWDYSKDVTDHNVRVLSEANVTQFVCPGVGGWNRMMNYMDGAFNNIRKMISYGKKYGAVGVLNTDWGDFGHINLLANSMPGMIYGADLSWNPDDKREFDDIDRAISIIEFGENCKDIIGTIRELSNEEIAAWPYIIYFADCKMLNRKVTYEHLEGLNKIDSNRMLEGYHNALKLEEEITRKGRSAKSSRVMDIEEFINSARGVALMNAVCLAIKKYELGHDEIKLPIDNNKLAIELEYWFVEFSSLWRRRNKESELYRIRDVISFICSFLRKHIGTK</sequence>
<protein>
    <recommendedName>
        <fullName evidence="3">beta-N-acetylhexosaminidase</fullName>
        <ecNumber evidence="3">3.2.1.52</ecNumber>
    </recommendedName>
</protein>
<keyword evidence="10" id="KW-1185">Reference proteome</keyword>
<dbReference type="CDD" id="cd06565">
    <property type="entry name" value="GH20_GcnA-like"/>
    <property type="match status" value="1"/>
</dbReference>
<comment type="similarity">
    <text evidence="2">Belongs to the glycosyl hydrolase 20 family.</text>
</comment>
<dbReference type="AlphaFoldDB" id="A0A1V4IXA9"/>
<dbReference type="Gene3D" id="3.30.379.10">
    <property type="entry name" value="Chitobiase/beta-hexosaminidase domain 2-like"/>
    <property type="match status" value="1"/>
</dbReference>
<proteinExistence type="inferred from homology"/>
<dbReference type="GO" id="GO:0016020">
    <property type="term" value="C:membrane"/>
    <property type="evidence" value="ECO:0007669"/>
    <property type="project" value="TreeGrafter"/>
</dbReference>
<evidence type="ECO:0000256" key="4">
    <source>
        <dbReference type="ARBA" id="ARBA00022801"/>
    </source>
</evidence>
<keyword evidence="5 9" id="KW-0326">Glycosidase</keyword>
<dbReference type="SUPFAM" id="SSF55545">
    <property type="entry name" value="beta-N-acetylhexosaminidase-like domain"/>
    <property type="match status" value="1"/>
</dbReference>
<dbReference type="PRINTS" id="PR00738">
    <property type="entry name" value="GLHYDRLASE20"/>
</dbReference>
<dbReference type="GO" id="GO:0004563">
    <property type="term" value="F:beta-N-acetylhexosaminidase activity"/>
    <property type="evidence" value="ECO:0007669"/>
    <property type="project" value="UniProtKB-EC"/>
</dbReference>
<evidence type="ECO:0000313" key="10">
    <source>
        <dbReference type="Proteomes" id="UP000190080"/>
    </source>
</evidence>
<feature type="domain" description="Beta-hexosaminidase bacterial type N-terminal" evidence="8">
    <location>
        <begin position="3"/>
        <end position="126"/>
    </location>
</feature>
<reference evidence="9 10" key="1">
    <citation type="submission" date="2017-03" db="EMBL/GenBank/DDBJ databases">
        <title>Genome sequence of Clostridium oryzae DSM 28571.</title>
        <authorList>
            <person name="Poehlein A."/>
            <person name="Daniel R."/>
        </authorList>
    </citation>
    <scope>NUCLEOTIDE SEQUENCE [LARGE SCALE GENOMIC DNA]</scope>
    <source>
        <strain evidence="9 10">DSM 28571</strain>
    </source>
</reference>
<dbReference type="OrthoDB" id="9763537at2"/>
<dbReference type="EMBL" id="MZGV01000003">
    <property type="protein sequence ID" value="OPJ64586.1"/>
    <property type="molecule type" value="Genomic_DNA"/>
</dbReference>
<dbReference type="InterPro" id="IPR017853">
    <property type="entry name" value="GH"/>
</dbReference>
<feature type="domain" description="Glycoside hydrolase family 20 catalytic" evidence="7">
    <location>
        <begin position="129"/>
        <end position="399"/>
    </location>
</feature>
<dbReference type="Pfam" id="PF02838">
    <property type="entry name" value="Glyco_hydro_20b"/>
    <property type="match status" value="1"/>
</dbReference>
<dbReference type="GO" id="GO:0030203">
    <property type="term" value="P:glycosaminoglycan metabolic process"/>
    <property type="evidence" value="ECO:0007669"/>
    <property type="project" value="TreeGrafter"/>
</dbReference>
<dbReference type="EC" id="3.2.1.52" evidence="3"/>
<dbReference type="InterPro" id="IPR029018">
    <property type="entry name" value="Hex-like_dom2"/>
</dbReference>
<dbReference type="InterPro" id="IPR015882">
    <property type="entry name" value="HEX_bac_N"/>
</dbReference>
<dbReference type="Gene3D" id="3.20.20.80">
    <property type="entry name" value="Glycosidases"/>
    <property type="match status" value="1"/>
</dbReference>
<dbReference type="SUPFAM" id="SSF51445">
    <property type="entry name" value="(Trans)glycosidases"/>
    <property type="match status" value="1"/>
</dbReference>
<dbReference type="Pfam" id="PF00728">
    <property type="entry name" value="Glyco_hydro_20"/>
    <property type="match status" value="1"/>
</dbReference>
<dbReference type="GO" id="GO:0005975">
    <property type="term" value="P:carbohydrate metabolic process"/>
    <property type="evidence" value="ECO:0007669"/>
    <property type="project" value="InterPro"/>
</dbReference>
<dbReference type="RefSeq" id="WP_079421912.1">
    <property type="nucleotide sequence ID" value="NZ_MZGV01000003.1"/>
</dbReference>
<evidence type="ECO:0000313" key="9">
    <source>
        <dbReference type="EMBL" id="OPJ64586.1"/>
    </source>
</evidence>
<evidence type="ECO:0000256" key="2">
    <source>
        <dbReference type="ARBA" id="ARBA00006285"/>
    </source>
</evidence>
<dbReference type="Proteomes" id="UP000190080">
    <property type="component" value="Unassembled WGS sequence"/>
</dbReference>
<accession>A0A1V4IXA9</accession>